<gene>
    <name evidence="2" type="ORF">GCM10008938_33280</name>
</gene>
<evidence type="ECO:0000313" key="3">
    <source>
        <dbReference type="Proteomes" id="UP000632222"/>
    </source>
</evidence>
<evidence type="ECO:0000313" key="2">
    <source>
        <dbReference type="EMBL" id="GGJ44418.1"/>
    </source>
</evidence>
<dbReference type="Pfam" id="PF10881">
    <property type="entry name" value="DUF2726"/>
    <property type="match status" value="1"/>
</dbReference>
<sequence>MVIVCVLAALRPARSHLHFRVKKGFFSRAELEFYQQLCHALRHQQVMVLCKVGLRDIFDFSFDSEHLRALGAKHVDFLVVNQSGQLLYAIELDGKSHQSHRQQAWDQQKNQIFLSARLPLLRFSNHEGVSAAQLQARLAVAQKKLKGQG</sequence>
<organism evidence="2 3">
    <name type="scientific">Deinococcus roseus</name>
    <dbReference type="NCBI Taxonomy" id="392414"/>
    <lineage>
        <taxon>Bacteria</taxon>
        <taxon>Thermotogati</taxon>
        <taxon>Deinococcota</taxon>
        <taxon>Deinococci</taxon>
        <taxon>Deinococcales</taxon>
        <taxon>Deinococcaceae</taxon>
        <taxon>Deinococcus</taxon>
    </lineage>
</organism>
<dbReference type="InterPro" id="IPR024402">
    <property type="entry name" value="DUF2726"/>
</dbReference>
<keyword evidence="3" id="KW-1185">Reference proteome</keyword>
<name>A0ABQ2D3W6_9DEIO</name>
<evidence type="ECO:0000259" key="1">
    <source>
        <dbReference type="Pfam" id="PF10881"/>
    </source>
</evidence>
<proteinExistence type="predicted"/>
<dbReference type="Gene3D" id="3.40.960.10">
    <property type="entry name" value="VSR Endonuclease"/>
    <property type="match status" value="1"/>
</dbReference>
<feature type="domain" description="DUF2726" evidence="1">
    <location>
        <begin position="25"/>
        <end position="138"/>
    </location>
</feature>
<reference evidence="3" key="1">
    <citation type="journal article" date="2019" name="Int. J. Syst. Evol. Microbiol.">
        <title>The Global Catalogue of Microorganisms (GCM) 10K type strain sequencing project: providing services to taxonomists for standard genome sequencing and annotation.</title>
        <authorList>
            <consortium name="The Broad Institute Genomics Platform"/>
            <consortium name="The Broad Institute Genome Sequencing Center for Infectious Disease"/>
            <person name="Wu L."/>
            <person name="Ma J."/>
        </authorList>
    </citation>
    <scope>NUCLEOTIDE SEQUENCE [LARGE SCALE GENOMIC DNA]</scope>
    <source>
        <strain evidence="3">JCM 14370</strain>
    </source>
</reference>
<protein>
    <recommendedName>
        <fullName evidence="1">DUF2726 domain-containing protein</fullName>
    </recommendedName>
</protein>
<comment type="caution">
    <text evidence="2">The sequence shown here is derived from an EMBL/GenBank/DDBJ whole genome shotgun (WGS) entry which is preliminary data.</text>
</comment>
<dbReference type="RefSeq" id="WP_373289887.1">
    <property type="nucleotide sequence ID" value="NZ_BMOD01000014.1"/>
</dbReference>
<dbReference type="EMBL" id="BMOD01000014">
    <property type="protein sequence ID" value="GGJ44418.1"/>
    <property type="molecule type" value="Genomic_DNA"/>
</dbReference>
<dbReference type="Proteomes" id="UP000632222">
    <property type="component" value="Unassembled WGS sequence"/>
</dbReference>
<accession>A0ABQ2D3W6</accession>